<dbReference type="OrthoDB" id="9781208at2"/>
<protein>
    <recommendedName>
        <fullName evidence="2">histidine kinase</fullName>
        <ecNumber evidence="2">2.7.13.3</ecNumber>
    </recommendedName>
</protein>
<evidence type="ECO:0000313" key="7">
    <source>
        <dbReference type="EMBL" id="PRY54490.1"/>
    </source>
</evidence>
<dbReference type="RefSeq" id="WP_106291729.1">
    <property type="nucleotide sequence ID" value="NZ_PVTH01000002.1"/>
</dbReference>
<evidence type="ECO:0000259" key="5">
    <source>
        <dbReference type="PROSITE" id="PS50109"/>
    </source>
</evidence>
<sequence>MTEKLKILYIDDEADNLVGFKASFRFDYQIFIAQDVPAAYAHLEKHPDMRIIFCDQRMPKQTGVEFFDEVRSLYPSAVRILLTAYTDVEAVIDAINRGHIFRFVKKPWTEIDIISAIEEANKFHISNSMLAVKHHELQRAYSELDKFAYSVSHDIRGPLSGIMGAINLAQDTDDPVEMKEVLSMMKKSLKTLDMYIVNMHEYYSLQRGELKIKKIDFMTIADTLKDIFGMTAEVNNISFQVDIDQNEPFFNDEAPIMLVLNNLISNAFKYQEEGNADKIVKLKIEVKNGSATFEISDNGIGILRNHINEIFNLFYRATSQSSGSGFGLYNVKSAILKLNGHIEVSSVLHQGTTFRVIIPGK</sequence>
<dbReference type="EMBL" id="PVTH01000002">
    <property type="protein sequence ID" value="PRY54490.1"/>
    <property type="molecule type" value="Genomic_DNA"/>
</dbReference>
<dbReference type="SMART" id="SM00388">
    <property type="entry name" value="HisKA"/>
    <property type="match status" value="1"/>
</dbReference>
<dbReference type="Gene3D" id="3.40.50.2300">
    <property type="match status" value="1"/>
</dbReference>
<dbReference type="Pfam" id="PF00072">
    <property type="entry name" value="Response_reg"/>
    <property type="match status" value="1"/>
</dbReference>
<feature type="modified residue" description="4-aspartylphosphate" evidence="4">
    <location>
        <position position="55"/>
    </location>
</feature>
<dbReference type="PANTHER" id="PTHR43547:SF2">
    <property type="entry name" value="HYBRID SIGNAL TRANSDUCTION HISTIDINE KINASE C"/>
    <property type="match status" value="1"/>
</dbReference>
<accession>A0A2T0U988</accession>
<feature type="domain" description="Histidine kinase" evidence="5">
    <location>
        <begin position="150"/>
        <end position="361"/>
    </location>
</feature>
<gene>
    <name evidence="7" type="ORF">B0I27_102257</name>
</gene>
<proteinExistence type="predicted"/>
<dbReference type="Proteomes" id="UP000238034">
    <property type="component" value="Unassembled WGS sequence"/>
</dbReference>
<dbReference type="SUPFAM" id="SSF47384">
    <property type="entry name" value="Homodimeric domain of signal transducing histidine kinase"/>
    <property type="match status" value="1"/>
</dbReference>
<dbReference type="AlphaFoldDB" id="A0A2T0U988"/>
<reference evidence="7 8" key="1">
    <citation type="submission" date="2018-03" db="EMBL/GenBank/DDBJ databases">
        <title>Genomic Encyclopedia of Type Strains, Phase III (KMG-III): the genomes of soil and plant-associated and newly described type strains.</title>
        <authorList>
            <person name="Whitman W."/>
        </authorList>
    </citation>
    <scope>NUCLEOTIDE SEQUENCE [LARGE SCALE GENOMIC DNA]</scope>
    <source>
        <strain evidence="7 8">CGMCC 1.9313</strain>
    </source>
</reference>
<dbReference type="PROSITE" id="PS50110">
    <property type="entry name" value="RESPONSE_REGULATORY"/>
    <property type="match status" value="1"/>
</dbReference>
<organism evidence="7 8">
    <name type="scientific">Arcticibacter pallidicorallinus</name>
    <dbReference type="NCBI Taxonomy" id="1259464"/>
    <lineage>
        <taxon>Bacteria</taxon>
        <taxon>Pseudomonadati</taxon>
        <taxon>Bacteroidota</taxon>
        <taxon>Sphingobacteriia</taxon>
        <taxon>Sphingobacteriales</taxon>
        <taxon>Sphingobacteriaceae</taxon>
        <taxon>Arcticibacter</taxon>
    </lineage>
</organism>
<dbReference type="PROSITE" id="PS50109">
    <property type="entry name" value="HIS_KIN"/>
    <property type="match status" value="1"/>
</dbReference>
<dbReference type="SUPFAM" id="SSF52172">
    <property type="entry name" value="CheY-like"/>
    <property type="match status" value="1"/>
</dbReference>
<comment type="catalytic activity">
    <reaction evidence="1">
        <text>ATP + protein L-histidine = ADP + protein N-phospho-L-histidine.</text>
        <dbReference type="EC" id="2.7.13.3"/>
    </reaction>
</comment>
<dbReference type="CDD" id="cd00075">
    <property type="entry name" value="HATPase"/>
    <property type="match status" value="1"/>
</dbReference>
<dbReference type="InterPro" id="IPR003594">
    <property type="entry name" value="HATPase_dom"/>
</dbReference>
<dbReference type="CDD" id="cd17569">
    <property type="entry name" value="REC_HupR-like"/>
    <property type="match status" value="1"/>
</dbReference>
<dbReference type="EC" id="2.7.13.3" evidence="2"/>
<dbReference type="GO" id="GO:0000155">
    <property type="term" value="F:phosphorelay sensor kinase activity"/>
    <property type="evidence" value="ECO:0007669"/>
    <property type="project" value="InterPro"/>
</dbReference>
<dbReference type="Gene3D" id="3.30.565.10">
    <property type="entry name" value="Histidine kinase-like ATPase, C-terminal domain"/>
    <property type="match status" value="1"/>
</dbReference>
<dbReference type="SUPFAM" id="SSF55874">
    <property type="entry name" value="ATPase domain of HSP90 chaperone/DNA topoisomerase II/histidine kinase"/>
    <property type="match status" value="1"/>
</dbReference>
<keyword evidence="7" id="KW-0418">Kinase</keyword>
<dbReference type="InterPro" id="IPR036097">
    <property type="entry name" value="HisK_dim/P_sf"/>
</dbReference>
<keyword evidence="7" id="KW-0808">Transferase</keyword>
<dbReference type="Gene3D" id="1.10.287.130">
    <property type="match status" value="1"/>
</dbReference>
<dbReference type="SMART" id="SM00448">
    <property type="entry name" value="REC"/>
    <property type="match status" value="1"/>
</dbReference>
<evidence type="ECO:0000256" key="3">
    <source>
        <dbReference type="ARBA" id="ARBA00022553"/>
    </source>
</evidence>
<dbReference type="InterPro" id="IPR005467">
    <property type="entry name" value="His_kinase_dom"/>
</dbReference>
<evidence type="ECO:0000259" key="6">
    <source>
        <dbReference type="PROSITE" id="PS50110"/>
    </source>
</evidence>
<dbReference type="InterPro" id="IPR001789">
    <property type="entry name" value="Sig_transdc_resp-reg_receiver"/>
</dbReference>
<dbReference type="PANTHER" id="PTHR43547">
    <property type="entry name" value="TWO-COMPONENT HISTIDINE KINASE"/>
    <property type="match status" value="1"/>
</dbReference>
<keyword evidence="8" id="KW-1185">Reference proteome</keyword>
<evidence type="ECO:0000256" key="4">
    <source>
        <dbReference type="PROSITE-ProRule" id="PRU00169"/>
    </source>
</evidence>
<feature type="domain" description="Response regulatory" evidence="6">
    <location>
        <begin position="6"/>
        <end position="121"/>
    </location>
</feature>
<dbReference type="CDD" id="cd00082">
    <property type="entry name" value="HisKA"/>
    <property type="match status" value="1"/>
</dbReference>
<dbReference type="InterPro" id="IPR004358">
    <property type="entry name" value="Sig_transdc_His_kin-like_C"/>
</dbReference>
<evidence type="ECO:0000256" key="1">
    <source>
        <dbReference type="ARBA" id="ARBA00000085"/>
    </source>
</evidence>
<dbReference type="InterPro" id="IPR003661">
    <property type="entry name" value="HisK_dim/P_dom"/>
</dbReference>
<dbReference type="Pfam" id="PF00512">
    <property type="entry name" value="HisKA"/>
    <property type="match status" value="1"/>
</dbReference>
<comment type="caution">
    <text evidence="7">The sequence shown here is derived from an EMBL/GenBank/DDBJ whole genome shotgun (WGS) entry which is preliminary data.</text>
</comment>
<evidence type="ECO:0000256" key="2">
    <source>
        <dbReference type="ARBA" id="ARBA00012438"/>
    </source>
</evidence>
<dbReference type="PRINTS" id="PR00344">
    <property type="entry name" value="BCTRLSENSOR"/>
</dbReference>
<keyword evidence="3 4" id="KW-0597">Phosphoprotein</keyword>
<name>A0A2T0U988_9SPHI</name>
<dbReference type="Pfam" id="PF02518">
    <property type="entry name" value="HATPase_c"/>
    <property type="match status" value="1"/>
</dbReference>
<dbReference type="SMART" id="SM00387">
    <property type="entry name" value="HATPase_c"/>
    <property type="match status" value="1"/>
</dbReference>
<evidence type="ECO:0000313" key="8">
    <source>
        <dbReference type="Proteomes" id="UP000238034"/>
    </source>
</evidence>
<dbReference type="InterPro" id="IPR036890">
    <property type="entry name" value="HATPase_C_sf"/>
</dbReference>
<dbReference type="InterPro" id="IPR011006">
    <property type="entry name" value="CheY-like_superfamily"/>
</dbReference>